<evidence type="ECO:0000256" key="7">
    <source>
        <dbReference type="ARBA" id="ARBA00022786"/>
    </source>
</evidence>
<organism evidence="15">
    <name type="scientific">Capitella teleta</name>
    <name type="common">Polychaete worm</name>
    <dbReference type="NCBI Taxonomy" id="283909"/>
    <lineage>
        <taxon>Eukaryota</taxon>
        <taxon>Metazoa</taxon>
        <taxon>Spiralia</taxon>
        <taxon>Lophotrochozoa</taxon>
        <taxon>Annelida</taxon>
        <taxon>Polychaeta</taxon>
        <taxon>Sedentaria</taxon>
        <taxon>Scolecida</taxon>
        <taxon>Capitellidae</taxon>
        <taxon>Capitella</taxon>
    </lineage>
</organism>
<protein>
    <recommendedName>
        <fullName evidence="10">E3 ubiquitin-protein ligase RNF181</fullName>
        <ecNumber evidence="3">2.3.2.27</ecNumber>
    </recommendedName>
    <alternativeName>
        <fullName evidence="11">RING finger protein 181</fullName>
    </alternativeName>
</protein>
<dbReference type="GO" id="GO:0008270">
    <property type="term" value="F:zinc ion binding"/>
    <property type="evidence" value="ECO:0007669"/>
    <property type="project" value="UniProtKB-KW"/>
</dbReference>
<evidence type="ECO:0000256" key="3">
    <source>
        <dbReference type="ARBA" id="ARBA00012483"/>
    </source>
</evidence>
<dbReference type="STRING" id="283909.R7TJ77"/>
<accession>R7TJ77</accession>
<dbReference type="InterPro" id="IPR013083">
    <property type="entry name" value="Znf_RING/FYVE/PHD"/>
</dbReference>
<evidence type="ECO:0000256" key="6">
    <source>
        <dbReference type="ARBA" id="ARBA00022771"/>
    </source>
</evidence>
<evidence type="ECO:0000256" key="13">
    <source>
        <dbReference type="PROSITE-ProRule" id="PRU00175"/>
    </source>
</evidence>
<evidence type="ECO:0000256" key="10">
    <source>
        <dbReference type="ARBA" id="ARBA00039317"/>
    </source>
</evidence>
<dbReference type="EMBL" id="KB309618">
    <property type="protein sequence ID" value="ELT93759.1"/>
    <property type="molecule type" value="Genomic_DNA"/>
</dbReference>
<evidence type="ECO:0000256" key="1">
    <source>
        <dbReference type="ARBA" id="ARBA00000900"/>
    </source>
</evidence>
<keyword evidence="8" id="KW-0862">Zinc</keyword>
<comment type="pathway">
    <text evidence="2">Protein modification; protein ubiquitination.</text>
</comment>
<dbReference type="SMART" id="SM00184">
    <property type="entry name" value="RING"/>
    <property type="match status" value="1"/>
</dbReference>
<evidence type="ECO:0000256" key="2">
    <source>
        <dbReference type="ARBA" id="ARBA00004906"/>
    </source>
</evidence>
<dbReference type="SUPFAM" id="SSF57850">
    <property type="entry name" value="RING/U-box"/>
    <property type="match status" value="1"/>
</dbReference>
<comment type="catalytic activity">
    <reaction evidence="1">
        <text>S-ubiquitinyl-[E2 ubiquitin-conjugating enzyme]-L-cysteine + [acceptor protein]-L-lysine = [E2 ubiquitin-conjugating enzyme]-L-cysteine + N(6)-ubiquitinyl-[acceptor protein]-L-lysine.</text>
        <dbReference type="EC" id="2.3.2.27"/>
    </reaction>
</comment>
<dbReference type="Gene3D" id="3.30.40.10">
    <property type="entry name" value="Zinc/RING finger domain, C3HC4 (zinc finger)"/>
    <property type="match status" value="1"/>
</dbReference>
<sequence>MSSYYDEHDCSPLADGERPNHMLHLARLLIDGGYASDLDMEFENLFSGEKKAPPASKKVVEDLPKIPVSPADVSKNTQCPICRADFELGETMLQMPCNHHFHSSCINPWLERTNSCPVCRHELPTDDPDYEEYKRHKARKVQRDFELESLHDSMFG</sequence>
<dbReference type="GO" id="GO:0005737">
    <property type="term" value="C:cytoplasm"/>
    <property type="evidence" value="ECO:0007669"/>
    <property type="project" value="TreeGrafter"/>
</dbReference>
<evidence type="ECO:0000256" key="5">
    <source>
        <dbReference type="ARBA" id="ARBA00022723"/>
    </source>
</evidence>
<gene>
    <name evidence="15" type="ORF">CAPTEDRAFT_170762</name>
</gene>
<comment type="similarity">
    <text evidence="9">Belongs to the RNF181 family.</text>
</comment>
<dbReference type="EC" id="2.3.2.27" evidence="3"/>
<dbReference type="FunCoup" id="R7TJ77">
    <property type="interactions" value="335"/>
</dbReference>
<dbReference type="CDD" id="cd16669">
    <property type="entry name" value="RING-H2_RNF181"/>
    <property type="match status" value="1"/>
</dbReference>
<keyword evidence="6 13" id="KW-0863">Zinc-finger</keyword>
<dbReference type="OrthoDB" id="21204at2759"/>
<evidence type="ECO:0000256" key="12">
    <source>
        <dbReference type="ARBA" id="ARBA00045940"/>
    </source>
</evidence>
<dbReference type="Proteomes" id="UP000014760">
    <property type="component" value="Unassembled WGS sequence"/>
</dbReference>
<dbReference type="OMA" id="EHLHGAM"/>
<proteinExistence type="inferred from homology"/>
<reference evidence="16" key="3">
    <citation type="submission" date="2015-06" db="UniProtKB">
        <authorList>
            <consortium name="EnsemblMetazoa"/>
        </authorList>
    </citation>
    <scope>IDENTIFICATION</scope>
</reference>
<dbReference type="GO" id="GO:0061630">
    <property type="term" value="F:ubiquitin protein ligase activity"/>
    <property type="evidence" value="ECO:0007669"/>
    <property type="project" value="UniProtKB-EC"/>
</dbReference>
<dbReference type="InterPro" id="IPR001841">
    <property type="entry name" value="Znf_RING"/>
</dbReference>
<evidence type="ECO:0000313" key="16">
    <source>
        <dbReference type="EnsemblMetazoa" id="CapteP170762"/>
    </source>
</evidence>
<name>R7TJ77_CAPTE</name>
<feature type="domain" description="RING-type" evidence="14">
    <location>
        <begin position="79"/>
        <end position="120"/>
    </location>
</feature>
<evidence type="ECO:0000256" key="8">
    <source>
        <dbReference type="ARBA" id="ARBA00022833"/>
    </source>
</evidence>
<evidence type="ECO:0000256" key="9">
    <source>
        <dbReference type="ARBA" id="ARBA00038197"/>
    </source>
</evidence>
<dbReference type="FunFam" id="3.30.40.10:FF:000127">
    <property type="entry name" value="E3 ubiquitin-protein ligase RNF181"/>
    <property type="match status" value="1"/>
</dbReference>
<keyword evidence="4" id="KW-0808">Transferase</keyword>
<reference evidence="15 17" key="2">
    <citation type="journal article" date="2013" name="Nature">
        <title>Insights into bilaterian evolution from three spiralian genomes.</title>
        <authorList>
            <person name="Simakov O."/>
            <person name="Marletaz F."/>
            <person name="Cho S.J."/>
            <person name="Edsinger-Gonzales E."/>
            <person name="Havlak P."/>
            <person name="Hellsten U."/>
            <person name="Kuo D.H."/>
            <person name="Larsson T."/>
            <person name="Lv J."/>
            <person name="Arendt D."/>
            <person name="Savage R."/>
            <person name="Osoegawa K."/>
            <person name="de Jong P."/>
            <person name="Grimwood J."/>
            <person name="Chapman J.A."/>
            <person name="Shapiro H."/>
            <person name="Aerts A."/>
            <person name="Otillar R.P."/>
            <person name="Terry A.Y."/>
            <person name="Boore J.L."/>
            <person name="Grigoriev I.V."/>
            <person name="Lindberg D.R."/>
            <person name="Seaver E.C."/>
            <person name="Weisblat D.A."/>
            <person name="Putnam N.H."/>
            <person name="Rokhsar D.S."/>
        </authorList>
    </citation>
    <scope>NUCLEOTIDE SEQUENCE</scope>
    <source>
        <strain evidence="15 17">I ESC-2004</strain>
    </source>
</reference>
<keyword evidence="17" id="KW-1185">Reference proteome</keyword>
<comment type="function">
    <text evidence="12">E3 ubiquitin-protein ligase which accepts ubiquitin from an E2 ubiquitin-conjugating enzyme in the form of a thioester and then directly transfers the ubiquitin to targeted substrates. Catalyzes monoubiquitination of 26S proteasome subunit PSMC2/RPT1.</text>
</comment>
<dbReference type="Pfam" id="PF13639">
    <property type="entry name" value="zf-RING_2"/>
    <property type="match status" value="1"/>
</dbReference>
<dbReference type="AlphaFoldDB" id="R7TJ77"/>
<evidence type="ECO:0000256" key="11">
    <source>
        <dbReference type="ARBA" id="ARBA00041674"/>
    </source>
</evidence>
<dbReference type="EnsemblMetazoa" id="CapteT170762">
    <property type="protein sequence ID" value="CapteP170762"/>
    <property type="gene ID" value="CapteG170762"/>
</dbReference>
<dbReference type="PANTHER" id="PTHR15710">
    <property type="entry name" value="E3 UBIQUITIN-PROTEIN LIGASE PRAJA"/>
    <property type="match status" value="1"/>
</dbReference>
<evidence type="ECO:0000313" key="15">
    <source>
        <dbReference type="EMBL" id="ELT93759.1"/>
    </source>
</evidence>
<evidence type="ECO:0000256" key="4">
    <source>
        <dbReference type="ARBA" id="ARBA00022679"/>
    </source>
</evidence>
<keyword evidence="7" id="KW-0833">Ubl conjugation pathway</keyword>
<dbReference type="PANTHER" id="PTHR15710:SF160">
    <property type="entry name" value="E3 UBIQUITIN-PROTEIN LIGASE RNF181"/>
    <property type="match status" value="1"/>
</dbReference>
<dbReference type="GO" id="GO:0016567">
    <property type="term" value="P:protein ubiquitination"/>
    <property type="evidence" value="ECO:0007669"/>
    <property type="project" value="TreeGrafter"/>
</dbReference>
<evidence type="ECO:0000259" key="14">
    <source>
        <dbReference type="PROSITE" id="PS50089"/>
    </source>
</evidence>
<dbReference type="PROSITE" id="PS50089">
    <property type="entry name" value="ZF_RING_2"/>
    <property type="match status" value="1"/>
</dbReference>
<evidence type="ECO:0000313" key="17">
    <source>
        <dbReference type="Proteomes" id="UP000014760"/>
    </source>
</evidence>
<dbReference type="EMBL" id="AMQN01012581">
    <property type="status" value="NOT_ANNOTATED_CDS"/>
    <property type="molecule type" value="Genomic_DNA"/>
</dbReference>
<reference evidence="17" key="1">
    <citation type="submission" date="2012-12" db="EMBL/GenBank/DDBJ databases">
        <authorList>
            <person name="Hellsten U."/>
            <person name="Grimwood J."/>
            <person name="Chapman J.A."/>
            <person name="Shapiro H."/>
            <person name="Aerts A."/>
            <person name="Otillar R.P."/>
            <person name="Terry A.Y."/>
            <person name="Boore J.L."/>
            <person name="Simakov O."/>
            <person name="Marletaz F."/>
            <person name="Cho S.-J."/>
            <person name="Edsinger-Gonzales E."/>
            <person name="Havlak P."/>
            <person name="Kuo D.-H."/>
            <person name="Larsson T."/>
            <person name="Lv J."/>
            <person name="Arendt D."/>
            <person name="Savage R."/>
            <person name="Osoegawa K."/>
            <person name="de Jong P."/>
            <person name="Lindberg D.R."/>
            <person name="Seaver E.C."/>
            <person name="Weisblat D.A."/>
            <person name="Putnam N.H."/>
            <person name="Grigoriev I.V."/>
            <person name="Rokhsar D.S."/>
        </authorList>
    </citation>
    <scope>NUCLEOTIDE SEQUENCE</scope>
    <source>
        <strain evidence="17">I ESC-2004</strain>
    </source>
</reference>
<dbReference type="HOGENOM" id="CLU_144247_0_0_1"/>
<keyword evidence="5" id="KW-0479">Metal-binding</keyword>